<organism evidence="1 2">
    <name type="scientific">Streptosporangium brasiliense</name>
    <dbReference type="NCBI Taxonomy" id="47480"/>
    <lineage>
        <taxon>Bacteria</taxon>
        <taxon>Bacillati</taxon>
        <taxon>Actinomycetota</taxon>
        <taxon>Actinomycetes</taxon>
        <taxon>Streptosporangiales</taxon>
        <taxon>Streptosporangiaceae</taxon>
        <taxon>Streptosporangium</taxon>
    </lineage>
</organism>
<gene>
    <name evidence="1" type="ORF">J2S55_003434</name>
</gene>
<comment type="caution">
    <text evidence="1">The sequence shown here is derived from an EMBL/GenBank/DDBJ whole genome shotgun (WGS) entry which is preliminary data.</text>
</comment>
<reference evidence="1 2" key="1">
    <citation type="submission" date="2023-07" db="EMBL/GenBank/DDBJ databases">
        <title>Sequencing the genomes of 1000 actinobacteria strains.</title>
        <authorList>
            <person name="Klenk H.-P."/>
        </authorList>
    </citation>
    <scope>NUCLEOTIDE SEQUENCE [LARGE SCALE GENOMIC DNA]</scope>
    <source>
        <strain evidence="1 2">DSM 44109</strain>
    </source>
</reference>
<sequence length="239" mass="26812">MCDRGGLRAIHDSSYERATFYRMGLGISVGIESWASDEEGITHYRAEMERLSTALMQEGVTWRQPEEPVRHGPESTPPFMRSHAASFPYGYLHYLRRVFALMRREEPVTPISGQEELSRDHYKVEDEIFKLYSHLLCHSDCDGYYVPVDFHDPLFLSDDAGIAGGGMVGSSHRLLAELRECAPVIGIQIEEDGSLSDTEASRVFALPESAPFEIESVVWLTLHEACRASIATGCAVIFH</sequence>
<keyword evidence="2" id="KW-1185">Reference proteome</keyword>
<evidence type="ECO:0000313" key="2">
    <source>
        <dbReference type="Proteomes" id="UP001230426"/>
    </source>
</evidence>
<accession>A0ABT9R4K4</accession>
<evidence type="ECO:0000313" key="1">
    <source>
        <dbReference type="EMBL" id="MDP9864168.1"/>
    </source>
</evidence>
<proteinExistence type="predicted"/>
<name>A0ABT9R4K4_9ACTN</name>
<protein>
    <submittedName>
        <fullName evidence="1">Uncharacterized protein</fullName>
    </submittedName>
</protein>
<dbReference type="EMBL" id="JAUSRB010000002">
    <property type="protein sequence ID" value="MDP9864168.1"/>
    <property type="molecule type" value="Genomic_DNA"/>
</dbReference>
<dbReference type="Proteomes" id="UP001230426">
    <property type="component" value="Unassembled WGS sequence"/>
</dbReference>